<accession>M3ARB2</accession>
<dbReference type="InterPro" id="IPR020904">
    <property type="entry name" value="Sc_DH/Rdtase_CS"/>
</dbReference>
<comment type="similarity">
    <text evidence="1">Belongs to the short-chain dehydrogenases/reductases (SDR) family.</text>
</comment>
<dbReference type="OrthoDB" id="294295at2759"/>
<reference evidence="4 5" key="1">
    <citation type="journal article" date="2012" name="PLoS Pathog.">
        <title>Diverse lifestyles and strategies of plant pathogenesis encoded in the genomes of eighteen Dothideomycetes fungi.</title>
        <authorList>
            <person name="Ohm R.A."/>
            <person name="Feau N."/>
            <person name="Henrissat B."/>
            <person name="Schoch C.L."/>
            <person name="Horwitz B.A."/>
            <person name="Barry K.W."/>
            <person name="Condon B.J."/>
            <person name="Copeland A.C."/>
            <person name="Dhillon B."/>
            <person name="Glaser F."/>
            <person name="Hesse C.N."/>
            <person name="Kosti I."/>
            <person name="LaButti K."/>
            <person name="Lindquist E.A."/>
            <person name="Lucas S."/>
            <person name="Salamov A.A."/>
            <person name="Bradshaw R.E."/>
            <person name="Ciuffetti L."/>
            <person name="Hamelin R.C."/>
            <person name="Kema G.H.J."/>
            <person name="Lawrence C."/>
            <person name="Scott J.A."/>
            <person name="Spatafora J.W."/>
            <person name="Turgeon B.G."/>
            <person name="de Wit P.J.G.M."/>
            <person name="Zhong S."/>
            <person name="Goodwin S.B."/>
            <person name="Grigoriev I.V."/>
        </authorList>
    </citation>
    <scope>NUCLEOTIDE SEQUENCE [LARGE SCALE GENOMIC DNA]</scope>
    <source>
        <strain evidence="4 5">SO2202</strain>
    </source>
</reference>
<dbReference type="NCBIfam" id="NF005559">
    <property type="entry name" value="PRK07231.1"/>
    <property type="match status" value="1"/>
</dbReference>
<dbReference type="PROSITE" id="PS00061">
    <property type="entry name" value="ADH_SHORT"/>
    <property type="match status" value="1"/>
</dbReference>
<dbReference type="STRING" id="692275.M3ARB2"/>
<proteinExistence type="inferred from homology"/>
<gene>
    <name evidence="4" type="ORF">SEPMUDRAFT_54700</name>
</gene>
<dbReference type="Pfam" id="PF13561">
    <property type="entry name" value="adh_short_C2"/>
    <property type="match status" value="1"/>
</dbReference>
<evidence type="ECO:0000313" key="5">
    <source>
        <dbReference type="Proteomes" id="UP000016931"/>
    </source>
</evidence>
<name>M3ARB2_SPHMS</name>
<dbReference type="InterPro" id="IPR002347">
    <property type="entry name" value="SDR_fam"/>
</dbReference>
<dbReference type="GO" id="GO:0016491">
    <property type="term" value="F:oxidoreductase activity"/>
    <property type="evidence" value="ECO:0007669"/>
    <property type="project" value="UniProtKB-KW"/>
</dbReference>
<dbReference type="AlphaFoldDB" id="M3ARB2"/>
<organism evidence="4 5">
    <name type="scientific">Sphaerulina musiva (strain SO2202)</name>
    <name type="common">Poplar stem canker fungus</name>
    <name type="synonym">Septoria musiva</name>
    <dbReference type="NCBI Taxonomy" id="692275"/>
    <lineage>
        <taxon>Eukaryota</taxon>
        <taxon>Fungi</taxon>
        <taxon>Dikarya</taxon>
        <taxon>Ascomycota</taxon>
        <taxon>Pezizomycotina</taxon>
        <taxon>Dothideomycetes</taxon>
        <taxon>Dothideomycetidae</taxon>
        <taxon>Mycosphaerellales</taxon>
        <taxon>Mycosphaerellaceae</taxon>
        <taxon>Sphaerulina</taxon>
    </lineage>
</organism>
<dbReference type="GeneID" id="27906452"/>
<dbReference type="PANTHER" id="PTHR43639:SF1">
    <property type="entry name" value="SHORT-CHAIN DEHYDROGENASE_REDUCTASE FAMILY PROTEIN"/>
    <property type="match status" value="1"/>
</dbReference>
<protein>
    <submittedName>
        <fullName evidence="4">NAD(P)-binding protein</fullName>
    </submittedName>
</protein>
<evidence type="ECO:0000313" key="4">
    <source>
        <dbReference type="EMBL" id="EMF08009.1"/>
    </source>
</evidence>
<dbReference type="OMA" id="NCTQEAW"/>
<dbReference type="eggNOG" id="KOG0725">
    <property type="taxonomic scope" value="Eukaryota"/>
</dbReference>
<dbReference type="SUPFAM" id="SSF51735">
    <property type="entry name" value="NAD(P)-binding Rossmann-fold domains"/>
    <property type="match status" value="1"/>
</dbReference>
<keyword evidence="3" id="KW-0560">Oxidoreductase</keyword>
<dbReference type="PANTHER" id="PTHR43639">
    <property type="entry name" value="OXIDOREDUCTASE, SHORT-CHAIN DEHYDROGENASE/REDUCTASE FAMILY (AFU_ORTHOLOGUE AFUA_5G02870)"/>
    <property type="match status" value="1"/>
</dbReference>
<sequence>MSPPSPSRTGRLTHKIAIITGGSTGLGAGIVQKFLYEGARVLIFDLHASAEQDEKEQGQQISSSLLFFKGNVTEEQDWKEALKMVLEKWGGLDVVVNNAGVVHVAAVSRETHGILCLRPAPTVPKSEYDRIMETNVTPLYHSAAIIAPYFQRQHRGVFVNISSISAPRPRPGLVWYAGSKGAVSAVTKGLAAEFAKDGIRVNAICPVAADTGMMASVLGGIDSEEGRAVITKGIPLGRVATPEDVGNAAAFLASDEASFITGIELPVDGGRALM</sequence>
<evidence type="ECO:0000256" key="2">
    <source>
        <dbReference type="ARBA" id="ARBA00022857"/>
    </source>
</evidence>
<dbReference type="InterPro" id="IPR036291">
    <property type="entry name" value="NAD(P)-bd_dom_sf"/>
</dbReference>
<dbReference type="PRINTS" id="PR00080">
    <property type="entry name" value="SDRFAMILY"/>
</dbReference>
<keyword evidence="5" id="KW-1185">Reference proteome</keyword>
<dbReference type="EMBL" id="KB456272">
    <property type="protein sequence ID" value="EMF08009.1"/>
    <property type="molecule type" value="Genomic_DNA"/>
</dbReference>
<dbReference type="PRINTS" id="PR00081">
    <property type="entry name" value="GDHRDH"/>
</dbReference>
<dbReference type="Proteomes" id="UP000016931">
    <property type="component" value="Unassembled WGS sequence"/>
</dbReference>
<dbReference type="HOGENOM" id="CLU_010194_1_0_1"/>
<dbReference type="FunFam" id="3.40.50.720:FF:000084">
    <property type="entry name" value="Short-chain dehydrogenase reductase"/>
    <property type="match status" value="1"/>
</dbReference>
<evidence type="ECO:0000256" key="3">
    <source>
        <dbReference type="ARBA" id="ARBA00023002"/>
    </source>
</evidence>
<dbReference type="RefSeq" id="XP_016756130.1">
    <property type="nucleotide sequence ID" value="XM_016909315.1"/>
</dbReference>
<evidence type="ECO:0000256" key="1">
    <source>
        <dbReference type="ARBA" id="ARBA00006484"/>
    </source>
</evidence>
<keyword evidence="2" id="KW-0521">NADP</keyword>
<dbReference type="Gene3D" id="3.40.50.720">
    <property type="entry name" value="NAD(P)-binding Rossmann-like Domain"/>
    <property type="match status" value="1"/>
</dbReference>